<sequence>MREAPAAGNARPRGVGTTLEVTRMAEDSRSPSRSARRVRPGPRRQPPPVLDPGTRVAGYEVVRRLGAGGYGTVYLAHGTTSLVALKVLPLERSRGWEEREVDVLRRMRHPGVVRLLGYVDWPEDEPRVRVLIMEYVDGLPLDEHVRGSNPSALEGVELLLALLEALEAVHGAGVLHRDVKASNILVRAADGRPVLVDFGAGAYLGAPTLTSSVLPPGTPEYRSPEAWDFFRHHMGDAGVRYPPTPADDLWAVGVQLYWVLTDRLPFTGPDFLAIGAAVLNERPVPPRELNPWVPEALERVCLRMLEKAPGDRYADAGEVRAVLATLRAEADEAWREPLFEPHAPHNATTRPLGRLAEGQDLQQRLSRLARQPPRRGEVQTRETSAVPGAVDSPLAPAPPRAERDAEPTRAVLPAQVPVRGTRVVRGWRLGALGLGVLALAAVLWVFSSWKEDISSEVVGAAQPPTSPEAFPIRWDAFFPDVVPSLKPPHVVADAAPNGQAIAAPVVNARHSEKDMPEKTSPPKLPPSTQARKARPNVSACLAMGVIAAHAAGCASVYNNTFHEEFVKTKIFPGAEDLLDCPPSSVKSMKEHGIAIGSLHDAIFGSGFGQRERRVPLEKIGEKMSVPMNGTGVELRSEWGGLNNGGAFNGASIIVNDRVYTRLITFSPLVFGARSVPVCMEVWYDGKPGVPHFGRDPTISEPGGFVWVVPRVQLKAVSRFQQ</sequence>
<feature type="domain" description="Protein kinase" evidence="9">
    <location>
        <begin position="59"/>
        <end position="339"/>
    </location>
</feature>
<evidence type="ECO:0000256" key="5">
    <source>
        <dbReference type="ARBA" id="ARBA00022777"/>
    </source>
</evidence>
<gene>
    <name evidence="10" type="ORF">ATI61_109457</name>
</gene>
<dbReference type="InterPro" id="IPR050660">
    <property type="entry name" value="NEK_Ser/Thr_kinase"/>
</dbReference>
<evidence type="ECO:0000313" key="10">
    <source>
        <dbReference type="EMBL" id="REG28112.1"/>
    </source>
</evidence>
<dbReference type="SUPFAM" id="SSF56112">
    <property type="entry name" value="Protein kinase-like (PK-like)"/>
    <property type="match status" value="1"/>
</dbReference>
<evidence type="ECO:0000256" key="3">
    <source>
        <dbReference type="ARBA" id="ARBA00022679"/>
    </source>
</evidence>
<name>A0ABX9JWI1_9BACT</name>
<dbReference type="InterPro" id="IPR011009">
    <property type="entry name" value="Kinase-like_dom_sf"/>
</dbReference>
<proteinExistence type="inferred from homology"/>
<keyword evidence="4 7" id="KW-0547">Nucleotide-binding</keyword>
<dbReference type="PANTHER" id="PTHR43671:SF13">
    <property type="entry name" value="SERINE_THREONINE-PROTEIN KINASE NEK2"/>
    <property type="match status" value="1"/>
</dbReference>
<organism evidence="10 11">
    <name type="scientific">Archangium gephyra</name>
    <dbReference type="NCBI Taxonomy" id="48"/>
    <lineage>
        <taxon>Bacteria</taxon>
        <taxon>Pseudomonadati</taxon>
        <taxon>Myxococcota</taxon>
        <taxon>Myxococcia</taxon>
        <taxon>Myxococcales</taxon>
        <taxon>Cystobacterineae</taxon>
        <taxon>Archangiaceae</taxon>
        <taxon>Archangium</taxon>
    </lineage>
</organism>
<dbReference type="EMBL" id="QUMU01000009">
    <property type="protein sequence ID" value="REG28112.1"/>
    <property type="molecule type" value="Genomic_DNA"/>
</dbReference>
<feature type="region of interest" description="Disordered" evidence="8">
    <location>
        <begin position="367"/>
        <end position="409"/>
    </location>
</feature>
<dbReference type="PANTHER" id="PTHR43671">
    <property type="entry name" value="SERINE/THREONINE-PROTEIN KINASE NEK"/>
    <property type="match status" value="1"/>
</dbReference>
<dbReference type="Pfam" id="PF00069">
    <property type="entry name" value="Pkinase"/>
    <property type="match status" value="1"/>
</dbReference>
<accession>A0ABX9JWI1</accession>
<dbReference type="Gene3D" id="3.30.200.20">
    <property type="entry name" value="Phosphorylase Kinase, domain 1"/>
    <property type="match status" value="1"/>
</dbReference>
<feature type="region of interest" description="Disordered" evidence="8">
    <location>
        <begin position="508"/>
        <end position="532"/>
    </location>
</feature>
<dbReference type="PROSITE" id="PS50011">
    <property type="entry name" value="PROTEIN_KINASE_DOM"/>
    <property type="match status" value="1"/>
</dbReference>
<dbReference type="InterPro" id="IPR008271">
    <property type="entry name" value="Ser/Thr_kinase_AS"/>
</dbReference>
<dbReference type="Proteomes" id="UP000256345">
    <property type="component" value="Unassembled WGS sequence"/>
</dbReference>
<evidence type="ECO:0000313" key="11">
    <source>
        <dbReference type="Proteomes" id="UP000256345"/>
    </source>
</evidence>
<evidence type="ECO:0000256" key="2">
    <source>
        <dbReference type="ARBA" id="ARBA00012513"/>
    </source>
</evidence>
<feature type="binding site" evidence="7">
    <location>
        <position position="86"/>
    </location>
    <ligand>
        <name>ATP</name>
        <dbReference type="ChEBI" id="CHEBI:30616"/>
    </ligand>
</feature>
<protein>
    <recommendedName>
        <fullName evidence="2">non-specific serine/threonine protein kinase</fullName>
        <ecNumber evidence="2">2.7.11.1</ecNumber>
    </recommendedName>
</protein>
<feature type="region of interest" description="Disordered" evidence="8">
    <location>
        <begin position="1"/>
        <end position="54"/>
    </location>
</feature>
<evidence type="ECO:0000256" key="8">
    <source>
        <dbReference type="SAM" id="MobiDB-lite"/>
    </source>
</evidence>
<comment type="similarity">
    <text evidence="1">Belongs to the protein kinase superfamily. NEK Ser/Thr protein kinase family. NIMA subfamily.</text>
</comment>
<reference evidence="10 11" key="1">
    <citation type="submission" date="2018-08" db="EMBL/GenBank/DDBJ databases">
        <title>Genomic Encyclopedia of Archaeal and Bacterial Type Strains, Phase II (KMG-II): from individual species to whole genera.</title>
        <authorList>
            <person name="Goeker M."/>
        </authorList>
    </citation>
    <scope>NUCLEOTIDE SEQUENCE [LARGE SCALE GENOMIC DNA]</scope>
    <source>
        <strain evidence="10 11">DSM 2261</strain>
    </source>
</reference>
<dbReference type="PROSITE" id="PS00107">
    <property type="entry name" value="PROTEIN_KINASE_ATP"/>
    <property type="match status" value="1"/>
</dbReference>
<evidence type="ECO:0000256" key="7">
    <source>
        <dbReference type="PROSITE-ProRule" id="PRU10141"/>
    </source>
</evidence>
<keyword evidence="11" id="KW-1185">Reference proteome</keyword>
<dbReference type="PROSITE" id="PS00108">
    <property type="entry name" value="PROTEIN_KINASE_ST"/>
    <property type="match status" value="1"/>
</dbReference>
<keyword evidence="6 7" id="KW-0067">ATP-binding</keyword>
<dbReference type="InterPro" id="IPR017441">
    <property type="entry name" value="Protein_kinase_ATP_BS"/>
</dbReference>
<keyword evidence="5 10" id="KW-0418">Kinase</keyword>
<dbReference type="GO" id="GO:0016301">
    <property type="term" value="F:kinase activity"/>
    <property type="evidence" value="ECO:0007669"/>
    <property type="project" value="UniProtKB-KW"/>
</dbReference>
<evidence type="ECO:0000256" key="4">
    <source>
        <dbReference type="ARBA" id="ARBA00022741"/>
    </source>
</evidence>
<comment type="caution">
    <text evidence="10">The sequence shown here is derived from an EMBL/GenBank/DDBJ whole genome shotgun (WGS) entry which is preliminary data.</text>
</comment>
<dbReference type="CDD" id="cd14014">
    <property type="entry name" value="STKc_PknB_like"/>
    <property type="match status" value="1"/>
</dbReference>
<dbReference type="EC" id="2.7.11.1" evidence="2"/>
<evidence type="ECO:0000259" key="9">
    <source>
        <dbReference type="PROSITE" id="PS50011"/>
    </source>
</evidence>
<dbReference type="SMART" id="SM00220">
    <property type="entry name" value="S_TKc"/>
    <property type="match status" value="1"/>
</dbReference>
<evidence type="ECO:0000256" key="1">
    <source>
        <dbReference type="ARBA" id="ARBA00010886"/>
    </source>
</evidence>
<evidence type="ECO:0000256" key="6">
    <source>
        <dbReference type="ARBA" id="ARBA00022840"/>
    </source>
</evidence>
<dbReference type="Gene3D" id="1.10.510.10">
    <property type="entry name" value="Transferase(Phosphotransferase) domain 1"/>
    <property type="match status" value="1"/>
</dbReference>
<keyword evidence="3" id="KW-0808">Transferase</keyword>
<dbReference type="InterPro" id="IPR000719">
    <property type="entry name" value="Prot_kinase_dom"/>
</dbReference>